<evidence type="ECO:0000256" key="2">
    <source>
        <dbReference type="ARBA" id="ARBA00022448"/>
    </source>
</evidence>
<dbReference type="PANTHER" id="PTHR23513:SF6">
    <property type="entry name" value="MAJOR FACILITATOR SUPERFAMILY ASSOCIATED DOMAIN-CONTAINING PROTEIN"/>
    <property type="match status" value="1"/>
</dbReference>
<keyword evidence="4 7" id="KW-0812">Transmembrane</keyword>
<dbReference type="EMBL" id="AP023359">
    <property type="protein sequence ID" value="BCJ63520.1"/>
    <property type="molecule type" value="Genomic_DNA"/>
</dbReference>
<dbReference type="PANTHER" id="PTHR23513">
    <property type="entry name" value="INTEGRAL MEMBRANE EFFLUX PROTEIN-RELATED"/>
    <property type="match status" value="1"/>
</dbReference>
<dbReference type="InterPro" id="IPR036259">
    <property type="entry name" value="MFS_trans_sf"/>
</dbReference>
<dbReference type="PROSITE" id="PS50850">
    <property type="entry name" value="MFS"/>
    <property type="match status" value="1"/>
</dbReference>
<feature type="transmembrane region" description="Helical" evidence="7">
    <location>
        <begin position="318"/>
        <end position="339"/>
    </location>
</feature>
<name>A0A810MSQ4_9ACTN</name>
<protein>
    <submittedName>
        <fullName evidence="9">MFS transporter</fullName>
    </submittedName>
</protein>
<feature type="transmembrane region" description="Helical" evidence="7">
    <location>
        <begin position="104"/>
        <end position="123"/>
    </location>
</feature>
<dbReference type="InterPro" id="IPR020846">
    <property type="entry name" value="MFS_dom"/>
</dbReference>
<dbReference type="AlphaFoldDB" id="A0A810MSQ4"/>
<sequence length="417" mass="43740">MRRLWELLGGNRDLRLLLTASFVSFTGDWILRTGIAYQIYVLTGSTLASAATVVVSLLPQLILGSVAGVFVDRWDRRRTMIGVNVLLAVGLLPLLAVDDRQHLWIVYLVLTVQSCLAPFFAAAEAAVVPTLVPAELRITANALNGQVRDIARLAGAGLGGVLAGVGGVALLSVTATATFAVAAGVLAVIRRSRSTGGPAAKRRPHLLNEWRQGARIALVSPALRAIMFFTVITGAGEAIMGTLMAPFVRDVLHGNAQTYGVIMSAQAVGGIAGGVLATLFGHRVSPRRLAGYGAVAFGVLDLALFLYPLIMFKVWPAILLMVVIGLPGALTIAGLMTVFQDVTDDGHRGRVFGAMIALEAAAMMVGGALAGTLGGRIGIVPILAMQGVGYVVAGLLVLLMLPRRRPEPVAGSERAYR</sequence>
<keyword evidence="3" id="KW-1003">Cell membrane</keyword>
<dbReference type="CDD" id="cd06173">
    <property type="entry name" value="MFS_MefA_like"/>
    <property type="match status" value="1"/>
</dbReference>
<dbReference type="GO" id="GO:0005886">
    <property type="term" value="C:plasma membrane"/>
    <property type="evidence" value="ECO:0007669"/>
    <property type="project" value="UniProtKB-SubCell"/>
</dbReference>
<keyword evidence="2" id="KW-0813">Transport</keyword>
<feature type="transmembrane region" description="Helical" evidence="7">
    <location>
        <begin position="379"/>
        <end position="401"/>
    </location>
</feature>
<dbReference type="Pfam" id="PF05977">
    <property type="entry name" value="MFS_3"/>
    <property type="match status" value="1"/>
</dbReference>
<evidence type="ECO:0000256" key="6">
    <source>
        <dbReference type="ARBA" id="ARBA00023136"/>
    </source>
</evidence>
<gene>
    <name evidence="9" type="ORF">Prubr_05410</name>
</gene>
<feature type="transmembrane region" description="Helical" evidence="7">
    <location>
        <begin position="161"/>
        <end position="189"/>
    </location>
</feature>
<feature type="transmembrane region" description="Helical" evidence="7">
    <location>
        <begin position="79"/>
        <end position="97"/>
    </location>
</feature>
<dbReference type="Gene3D" id="1.20.1250.20">
    <property type="entry name" value="MFS general substrate transporter like domains"/>
    <property type="match status" value="1"/>
</dbReference>
<comment type="subcellular location">
    <subcellularLocation>
        <location evidence="1">Cell membrane</location>
        <topology evidence="1">Multi-pass membrane protein</topology>
    </subcellularLocation>
</comment>
<keyword evidence="6 7" id="KW-0472">Membrane</keyword>
<feature type="domain" description="Major facilitator superfamily (MFS) profile" evidence="8">
    <location>
        <begin position="222"/>
        <end position="417"/>
    </location>
</feature>
<proteinExistence type="predicted"/>
<reference evidence="9" key="1">
    <citation type="submission" date="2020-08" db="EMBL/GenBank/DDBJ databases">
        <title>Whole genome shotgun sequence of Polymorphospora rubra NBRC 101157.</title>
        <authorList>
            <person name="Komaki H."/>
            <person name="Tamura T."/>
        </authorList>
    </citation>
    <scope>NUCLEOTIDE SEQUENCE</scope>
    <source>
        <strain evidence="9">NBRC 101157</strain>
    </source>
</reference>
<evidence type="ECO:0000259" key="8">
    <source>
        <dbReference type="PROSITE" id="PS50850"/>
    </source>
</evidence>
<feature type="transmembrane region" description="Helical" evidence="7">
    <location>
        <begin position="351"/>
        <end position="373"/>
    </location>
</feature>
<organism evidence="9 10">
    <name type="scientific">Polymorphospora rubra</name>
    <dbReference type="NCBI Taxonomy" id="338584"/>
    <lineage>
        <taxon>Bacteria</taxon>
        <taxon>Bacillati</taxon>
        <taxon>Actinomycetota</taxon>
        <taxon>Actinomycetes</taxon>
        <taxon>Micromonosporales</taxon>
        <taxon>Micromonosporaceae</taxon>
        <taxon>Polymorphospora</taxon>
    </lineage>
</organism>
<evidence type="ECO:0000256" key="7">
    <source>
        <dbReference type="SAM" id="Phobius"/>
    </source>
</evidence>
<feature type="transmembrane region" description="Helical" evidence="7">
    <location>
        <begin position="39"/>
        <end position="59"/>
    </location>
</feature>
<accession>A0A810MSQ4</accession>
<dbReference type="KEGG" id="pry:Prubr_05410"/>
<dbReference type="Proteomes" id="UP000680866">
    <property type="component" value="Chromosome"/>
</dbReference>
<dbReference type="GO" id="GO:0022857">
    <property type="term" value="F:transmembrane transporter activity"/>
    <property type="evidence" value="ECO:0007669"/>
    <property type="project" value="InterPro"/>
</dbReference>
<evidence type="ECO:0000256" key="1">
    <source>
        <dbReference type="ARBA" id="ARBA00004651"/>
    </source>
</evidence>
<evidence type="ECO:0000313" key="10">
    <source>
        <dbReference type="Proteomes" id="UP000680866"/>
    </source>
</evidence>
<evidence type="ECO:0000256" key="5">
    <source>
        <dbReference type="ARBA" id="ARBA00022989"/>
    </source>
</evidence>
<dbReference type="RefSeq" id="WP_212821229.1">
    <property type="nucleotide sequence ID" value="NZ_AP023359.1"/>
</dbReference>
<dbReference type="SUPFAM" id="SSF103473">
    <property type="entry name" value="MFS general substrate transporter"/>
    <property type="match status" value="1"/>
</dbReference>
<evidence type="ECO:0000256" key="3">
    <source>
        <dbReference type="ARBA" id="ARBA00022475"/>
    </source>
</evidence>
<evidence type="ECO:0000256" key="4">
    <source>
        <dbReference type="ARBA" id="ARBA00022692"/>
    </source>
</evidence>
<dbReference type="InterPro" id="IPR010290">
    <property type="entry name" value="TM_effector"/>
</dbReference>
<keyword evidence="10" id="KW-1185">Reference proteome</keyword>
<keyword evidence="5 7" id="KW-1133">Transmembrane helix</keyword>
<evidence type="ECO:0000313" key="9">
    <source>
        <dbReference type="EMBL" id="BCJ63520.1"/>
    </source>
</evidence>
<feature type="transmembrane region" description="Helical" evidence="7">
    <location>
        <begin position="292"/>
        <end position="312"/>
    </location>
</feature>
<feature type="transmembrane region" description="Helical" evidence="7">
    <location>
        <begin position="225"/>
        <end position="247"/>
    </location>
</feature>
<feature type="transmembrane region" description="Helical" evidence="7">
    <location>
        <begin position="259"/>
        <end position="280"/>
    </location>
</feature>